<dbReference type="PROSITE" id="PS00024">
    <property type="entry name" value="HEMOPEXIN"/>
    <property type="match status" value="1"/>
</dbReference>
<feature type="domain" description="GGDEF" evidence="3">
    <location>
        <begin position="67"/>
        <end position="199"/>
    </location>
</feature>
<evidence type="ECO:0000256" key="2">
    <source>
        <dbReference type="ARBA" id="ARBA00034247"/>
    </source>
</evidence>
<dbReference type="SMART" id="SM00267">
    <property type="entry name" value="GGDEF"/>
    <property type="match status" value="1"/>
</dbReference>
<dbReference type="SUPFAM" id="SSF55073">
    <property type="entry name" value="Nucleotide cyclase"/>
    <property type="match status" value="1"/>
</dbReference>
<comment type="catalytic activity">
    <reaction evidence="2">
        <text>2 GTP = 3',3'-c-di-GMP + 2 diphosphate</text>
        <dbReference type="Rhea" id="RHEA:24898"/>
        <dbReference type="ChEBI" id="CHEBI:33019"/>
        <dbReference type="ChEBI" id="CHEBI:37565"/>
        <dbReference type="ChEBI" id="CHEBI:58805"/>
        <dbReference type="EC" id="2.7.7.65"/>
    </reaction>
</comment>
<keyword evidence="5" id="KW-1185">Reference proteome</keyword>
<dbReference type="EC" id="2.7.7.65" evidence="1"/>
<dbReference type="InterPro" id="IPR050469">
    <property type="entry name" value="Diguanylate_Cyclase"/>
</dbReference>
<dbReference type="InterPro" id="IPR018486">
    <property type="entry name" value="Hemopexin_CS"/>
</dbReference>
<evidence type="ECO:0000313" key="4">
    <source>
        <dbReference type="EMBL" id="GGD47834.1"/>
    </source>
</evidence>
<dbReference type="InterPro" id="IPR029787">
    <property type="entry name" value="Nucleotide_cyclase"/>
</dbReference>
<protein>
    <recommendedName>
        <fullName evidence="1">diguanylate cyclase</fullName>
        <ecNumber evidence="1">2.7.7.65</ecNumber>
    </recommendedName>
</protein>
<comment type="caution">
    <text evidence="4">The sequence shown here is derived from an EMBL/GenBank/DDBJ whole genome shotgun (WGS) entry which is preliminary data.</text>
</comment>
<dbReference type="InterPro" id="IPR000160">
    <property type="entry name" value="GGDEF_dom"/>
</dbReference>
<dbReference type="Proteomes" id="UP000617355">
    <property type="component" value="Unassembled WGS sequence"/>
</dbReference>
<dbReference type="CDD" id="cd01949">
    <property type="entry name" value="GGDEF"/>
    <property type="match status" value="1"/>
</dbReference>
<dbReference type="Gene3D" id="3.30.70.270">
    <property type="match status" value="1"/>
</dbReference>
<dbReference type="PROSITE" id="PS50887">
    <property type="entry name" value="GGDEF"/>
    <property type="match status" value="1"/>
</dbReference>
<dbReference type="NCBIfam" id="TIGR00254">
    <property type="entry name" value="GGDEF"/>
    <property type="match status" value="1"/>
</dbReference>
<dbReference type="Pfam" id="PF00990">
    <property type="entry name" value="GGDEF"/>
    <property type="match status" value="1"/>
</dbReference>
<gene>
    <name evidence="4" type="ORF">GCM10011358_34590</name>
</gene>
<reference evidence="5" key="1">
    <citation type="journal article" date="2019" name="Int. J. Syst. Evol. Microbiol.">
        <title>The Global Catalogue of Microorganisms (GCM) 10K type strain sequencing project: providing services to taxonomists for standard genome sequencing and annotation.</title>
        <authorList>
            <consortium name="The Broad Institute Genomics Platform"/>
            <consortium name="The Broad Institute Genome Sequencing Center for Infectious Disease"/>
            <person name="Wu L."/>
            <person name="Ma J."/>
        </authorList>
    </citation>
    <scope>NUCLEOTIDE SEQUENCE [LARGE SCALE GENOMIC DNA]</scope>
    <source>
        <strain evidence="5">CGMCC 1.12922</strain>
    </source>
</reference>
<proteinExistence type="predicted"/>
<evidence type="ECO:0000313" key="5">
    <source>
        <dbReference type="Proteomes" id="UP000617355"/>
    </source>
</evidence>
<sequence length="210" mass="23296">MTAVPVLIATNILGSMVLGGLLERHRHQEKRERKLLNQASYDPLTGAMNRRAFDKEYENSVLSRTSSGIAVIIIDLDHFKKVNDTHGHTVGDRVLVGVSKILQRSIRDGDLSARFGGDEFILCLPDISVSDVTKIVDRIQESIAKFGKEGFDIDLSLTTSIGVYWNQKPQRLEAAFEIADKSLLQAKANGKNQSVWDDRTSFSPKVSNAI</sequence>
<evidence type="ECO:0000256" key="1">
    <source>
        <dbReference type="ARBA" id="ARBA00012528"/>
    </source>
</evidence>
<organism evidence="4 5">
    <name type="scientific">Sinisalibacter lacisalsi</name>
    <dbReference type="NCBI Taxonomy" id="1526570"/>
    <lineage>
        <taxon>Bacteria</taxon>
        <taxon>Pseudomonadati</taxon>
        <taxon>Pseudomonadota</taxon>
        <taxon>Alphaproteobacteria</taxon>
        <taxon>Rhodobacterales</taxon>
        <taxon>Roseobacteraceae</taxon>
        <taxon>Sinisalibacter</taxon>
    </lineage>
</organism>
<dbReference type="PANTHER" id="PTHR45138:SF9">
    <property type="entry name" value="DIGUANYLATE CYCLASE DGCM-RELATED"/>
    <property type="match status" value="1"/>
</dbReference>
<dbReference type="InterPro" id="IPR043128">
    <property type="entry name" value="Rev_trsase/Diguanyl_cyclase"/>
</dbReference>
<evidence type="ECO:0000259" key="3">
    <source>
        <dbReference type="PROSITE" id="PS50887"/>
    </source>
</evidence>
<dbReference type="EMBL" id="BMGI01000006">
    <property type="protein sequence ID" value="GGD47834.1"/>
    <property type="molecule type" value="Genomic_DNA"/>
</dbReference>
<accession>A0ABQ1QXH9</accession>
<dbReference type="PANTHER" id="PTHR45138">
    <property type="entry name" value="REGULATORY COMPONENTS OF SENSORY TRANSDUCTION SYSTEM"/>
    <property type="match status" value="1"/>
</dbReference>
<name>A0ABQ1QXH9_9RHOB</name>